<organism evidence="4 5">
    <name type="scientific">Furculomyces boomerangus</name>
    <dbReference type="NCBI Taxonomy" id="61424"/>
    <lineage>
        <taxon>Eukaryota</taxon>
        <taxon>Fungi</taxon>
        <taxon>Fungi incertae sedis</taxon>
        <taxon>Zoopagomycota</taxon>
        <taxon>Kickxellomycotina</taxon>
        <taxon>Harpellomycetes</taxon>
        <taxon>Harpellales</taxon>
        <taxon>Harpellaceae</taxon>
        <taxon>Furculomyces</taxon>
    </lineage>
</organism>
<dbReference type="SMART" id="SM00360">
    <property type="entry name" value="RRM"/>
    <property type="match status" value="1"/>
</dbReference>
<dbReference type="OrthoDB" id="15688at2759"/>
<dbReference type="InterPro" id="IPR035979">
    <property type="entry name" value="RBD_domain_sf"/>
</dbReference>
<feature type="compositionally biased region" description="Basic and acidic residues" evidence="2">
    <location>
        <begin position="15"/>
        <end position="35"/>
    </location>
</feature>
<evidence type="ECO:0000313" key="5">
    <source>
        <dbReference type="Proteomes" id="UP000245699"/>
    </source>
</evidence>
<keyword evidence="1" id="KW-0694">RNA-binding</keyword>
<comment type="caution">
    <text evidence="4">The sequence shown here is derived from an EMBL/GenBank/DDBJ whole genome shotgun (WGS) entry which is preliminary data.</text>
</comment>
<evidence type="ECO:0000256" key="2">
    <source>
        <dbReference type="SAM" id="MobiDB-lite"/>
    </source>
</evidence>
<reference evidence="4 5" key="1">
    <citation type="journal article" date="2018" name="MBio">
        <title>Comparative Genomics Reveals the Core Gene Toolbox for the Fungus-Insect Symbiosis.</title>
        <authorList>
            <person name="Wang Y."/>
            <person name="Stata M."/>
            <person name="Wang W."/>
            <person name="Stajich J.E."/>
            <person name="White M.M."/>
            <person name="Moncalvo J.M."/>
        </authorList>
    </citation>
    <scope>NUCLEOTIDE SEQUENCE [LARGE SCALE GENOMIC DNA]</scope>
    <source>
        <strain evidence="4 5">AUS-77-4</strain>
    </source>
</reference>
<dbReference type="PROSITE" id="PS50102">
    <property type="entry name" value="RRM"/>
    <property type="match status" value="1"/>
</dbReference>
<sequence length="141" mass="16090">MDIDQESIKRKGRGFKPEKDDEPGRIHIKGASKDSPEKSVEGWVILVTGLHEECKEEDMFDRFGEYGEIKNLHLNLDRQTGFVKGYALVEYDLLKSAENAIKGENGNKLLGKEITVGFAFLQQKDDRERRGHASRSKSPRR</sequence>
<dbReference type="STRING" id="61424.A0A2T9YDK3"/>
<dbReference type="AlphaFoldDB" id="A0A2T9YDK3"/>
<dbReference type="GO" id="GO:0005737">
    <property type="term" value="C:cytoplasm"/>
    <property type="evidence" value="ECO:0007669"/>
    <property type="project" value="InterPro"/>
</dbReference>
<evidence type="ECO:0000256" key="1">
    <source>
        <dbReference type="PROSITE-ProRule" id="PRU00176"/>
    </source>
</evidence>
<dbReference type="SUPFAM" id="SSF54928">
    <property type="entry name" value="RNA-binding domain, RBD"/>
    <property type="match status" value="1"/>
</dbReference>
<dbReference type="EMBL" id="MBFT01000482">
    <property type="protein sequence ID" value="PVU90438.1"/>
    <property type="molecule type" value="Genomic_DNA"/>
</dbReference>
<evidence type="ECO:0000259" key="3">
    <source>
        <dbReference type="PROSITE" id="PS50102"/>
    </source>
</evidence>
<dbReference type="Pfam" id="PF00076">
    <property type="entry name" value="RRM_1"/>
    <property type="match status" value="1"/>
</dbReference>
<dbReference type="PRINTS" id="PR01738">
    <property type="entry name" value="RNABINDINGM8"/>
</dbReference>
<proteinExistence type="predicted"/>
<dbReference type="PANTHER" id="PTHR45894">
    <property type="entry name" value="RNA-BINDING PROTEIN 8A"/>
    <property type="match status" value="1"/>
</dbReference>
<dbReference type="Gene3D" id="3.30.70.330">
    <property type="match status" value="1"/>
</dbReference>
<name>A0A2T9YDK3_9FUNG</name>
<dbReference type="GO" id="GO:0006396">
    <property type="term" value="P:RNA processing"/>
    <property type="evidence" value="ECO:0007669"/>
    <property type="project" value="InterPro"/>
</dbReference>
<dbReference type="InterPro" id="IPR012677">
    <property type="entry name" value="Nucleotide-bd_a/b_plait_sf"/>
</dbReference>
<keyword evidence="5" id="KW-1185">Reference proteome</keyword>
<dbReference type="GO" id="GO:0003723">
    <property type="term" value="F:RNA binding"/>
    <property type="evidence" value="ECO:0007669"/>
    <property type="project" value="UniProtKB-UniRule"/>
</dbReference>
<accession>A0A2T9YDK3</accession>
<feature type="region of interest" description="Disordered" evidence="2">
    <location>
        <begin position="1"/>
        <end position="35"/>
    </location>
</feature>
<dbReference type="InterPro" id="IPR000504">
    <property type="entry name" value="RRM_dom"/>
</dbReference>
<feature type="domain" description="RRM" evidence="3">
    <location>
        <begin position="43"/>
        <end position="121"/>
    </location>
</feature>
<dbReference type="GO" id="GO:0005634">
    <property type="term" value="C:nucleus"/>
    <property type="evidence" value="ECO:0007669"/>
    <property type="project" value="InterPro"/>
</dbReference>
<protein>
    <recommendedName>
        <fullName evidence="3">RRM domain-containing protein</fullName>
    </recommendedName>
</protein>
<dbReference type="InterPro" id="IPR008111">
    <property type="entry name" value="RNA-bd_8"/>
</dbReference>
<gene>
    <name evidence="4" type="ORF">BB559_004623</name>
</gene>
<dbReference type="Proteomes" id="UP000245699">
    <property type="component" value="Unassembled WGS sequence"/>
</dbReference>
<evidence type="ECO:0000313" key="4">
    <source>
        <dbReference type="EMBL" id="PVU90438.1"/>
    </source>
</evidence>